<protein>
    <submittedName>
        <fullName evidence="1">Uncharacterized protein</fullName>
    </submittedName>
</protein>
<evidence type="ECO:0000313" key="1">
    <source>
        <dbReference type="EMBL" id="GIY10397.1"/>
    </source>
</evidence>
<dbReference type="EMBL" id="BPLR01006518">
    <property type="protein sequence ID" value="GIY10397.1"/>
    <property type="molecule type" value="Genomic_DNA"/>
</dbReference>
<gene>
    <name evidence="1" type="ORF">CEXT_216541</name>
</gene>
<reference evidence="1 2" key="1">
    <citation type="submission" date="2021-06" db="EMBL/GenBank/DDBJ databases">
        <title>Caerostris extrusa draft genome.</title>
        <authorList>
            <person name="Kono N."/>
            <person name="Arakawa K."/>
        </authorList>
    </citation>
    <scope>NUCLEOTIDE SEQUENCE [LARGE SCALE GENOMIC DNA]</scope>
</reference>
<accession>A0AAV4QQC5</accession>
<comment type="caution">
    <text evidence="1">The sequence shown here is derived from an EMBL/GenBank/DDBJ whole genome shotgun (WGS) entry which is preliminary data.</text>
</comment>
<dbReference type="Proteomes" id="UP001054945">
    <property type="component" value="Unassembled WGS sequence"/>
</dbReference>
<keyword evidence="2" id="KW-1185">Reference proteome</keyword>
<organism evidence="1 2">
    <name type="scientific">Caerostris extrusa</name>
    <name type="common">Bark spider</name>
    <name type="synonym">Caerostris bankana</name>
    <dbReference type="NCBI Taxonomy" id="172846"/>
    <lineage>
        <taxon>Eukaryota</taxon>
        <taxon>Metazoa</taxon>
        <taxon>Ecdysozoa</taxon>
        <taxon>Arthropoda</taxon>
        <taxon>Chelicerata</taxon>
        <taxon>Arachnida</taxon>
        <taxon>Araneae</taxon>
        <taxon>Araneomorphae</taxon>
        <taxon>Entelegynae</taxon>
        <taxon>Araneoidea</taxon>
        <taxon>Araneidae</taxon>
        <taxon>Caerostris</taxon>
    </lineage>
</organism>
<sequence length="96" mass="10617">MNFNFNRKKWILVLKNESSLHLDANPCDILSGFMAEERPITIDEACALRHLLLEAGPCGVLAGVQAHVILELLFGVSHIDTNSGISKLKPAEKKKH</sequence>
<evidence type="ECO:0000313" key="2">
    <source>
        <dbReference type="Proteomes" id="UP001054945"/>
    </source>
</evidence>
<dbReference type="AlphaFoldDB" id="A0AAV4QQC5"/>
<name>A0AAV4QQC5_CAEEX</name>
<proteinExistence type="predicted"/>